<gene>
    <name evidence="3" type="primary">cpaB</name>
    <name evidence="3" type="ORF">ACFQS8_06490</name>
</gene>
<dbReference type="Proteomes" id="UP001596492">
    <property type="component" value="Unassembled WGS sequence"/>
</dbReference>
<organism evidence="3 4">
    <name type="scientific">Hirschia litorea</name>
    <dbReference type="NCBI Taxonomy" id="1199156"/>
    <lineage>
        <taxon>Bacteria</taxon>
        <taxon>Pseudomonadati</taxon>
        <taxon>Pseudomonadota</taxon>
        <taxon>Alphaproteobacteria</taxon>
        <taxon>Hyphomonadales</taxon>
        <taxon>Hyphomonadaceae</taxon>
        <taxon>Hirschia</taxon>
    </lineage>
</organism>
<keyword evidence="4" id="KW-1185">Reference proteome</keyword>
<evidence type="ECO:0000313" key="3">
    <source>
        <dbReference type="EMBL" id="MFC7291257.1"/>
    </source>
</evidence>
<dbReference type="InterPro" id="IPR017592">
    <property type="entry name" value="Pilus_assmbl_Flp-typ_CpaB"/>
</dbReference>
<dbReference type="CDD" id="cd11614">
    <property type="entry name" value="SAF_CpaB_FlgA_like"/>
    <property type="match status" value="1"/>
</dbReference>
<evidence type="ECO:0000256" key="1">
    <source>
        <dbReference type="SAM" id="MobiDB-lite"/>
    </source>
</evidence>
<feature type="compositionally biased region" description="Polar residues" evidence="1">
    <location>
        <begin position="305"/>
        <end position="314"/>
    </location>
</feature>
<dbReference type="Pfam" id="PF08666">
    <property type="entry name" value="SAF"/>
    <property type="match status" value="1"/>
</dbReference>
<dbReference type="Pfam" id="PF16976">
    <property type="entry name" value="RcpC"/>
    <property type="match status" value="1"/>
</dbReference>
<comment type="caution">
    <text evidence="3">The sequence shown here is derived from an EMBL/GenBank/DDBJ whole genome shotgun (WGS) entry which is preliminary data.</text>
</comment>
<proteinExistence type="predicted"/>
<dbReference type="SMART" id="SM00858">
    <property type="entry name" value="SAF"/>
    <property type="match status" value="1"/>
</dbReference>
<name>A0ABW2IK84_9PROT</name>
<accession>A0ABW2IK84</accession>
<dbReference type="EMBL" id="JBHTBR010000002">
    <property type="protein sequence ID" value="MFC7291257.1"/>
    <property type="molecule type" value="Genomic_DNA"/>
</dbReference>
<dbReference type="InterPro" id="IPR013974">
    <property type="entry name" value="SAF"/>
</dbReference>
<dbReference type="RefSeq" id="WP_382166450.1">
    <property type="nucleotide sequence ID" value="NZ_JBHTBR010000002.1"/>
</dbReference>
<dbReference type="InterPro" id="IPR031571">
    <property type="entry name" value="RcpC_dom"/>
</dbReference>
<sequence>MPVMRLIILLVAAGAAIAAAFLVNGMQGSTAPAVMPIQTSALTGLGETQEEIPVTKVLVAAADLKVGTFVREGQLSWEPWPEEANTVSFFTDEVNPDALEAMQGAVIRTNMMAGEPLTSEKVVHPGEAGFMSAVLTPGMRAVSVEITAETAAGGFIFPNDHVDVFLTFEVEVTKPEGVVEETAIDTILNNVRVLAIDGYYLPVGGDAGEAVVGHRATLELSKQDAMVLMAAQERGDLSLVLRSVSELSGPSGATANGLALAARRGGGSDGVRVFQRGVSAAPMSAPAGVVQSNVGPGNARPAGQEFNQSYNGRQNAPAPSYAGDGA</sequence>
<reference evidence="4" key="1">
    <citation type="journal article" date="2019" name="Int. J. Syst. Evol. Microbiol.">
        <title>The Global Catalogue of Microorganisms (GCM) 10K type strain sequencing project: providing services to taxonomists for standard genome sequencing and annotation.</title>
        <authorList>
            <consortium name="The Broad Institute Genomics Platform"/>
            <consortium name="The Broad Institute Genome Sequencing Center for Infectious Disease"/>
            <person name="Wu L."/>
            <person name="Ma J."/>
        </authorList>
    </citation>
    <scope>NUCLEOTIDE SEQUENCE [LARGE SCALE GENOMIC DNA]</scope>
    <source>
        <strain evidence="4">CCUG 51308</strain>
    </source>
</reference>
<feature type="region of interest" description="Disordered" evidence="1">
    <location>
        <begin position="285"/>
        <end position="326"/>
    </location>
</feature>
<feature type="domain" description="SAF" evidence="2">
    <location>
        <begin position="55"/>
        <end position="123"/>
    </location>
</feature>
<evidence type="ECO:0000313" key="4">
    <source>
        <dbReference type="Proteomes" id="UP001596492"/>
    </source>
</evidence>
<evidence type="ECO:0000259" key="2">
    <source>
        <dbReference type="SMART" id="SM00858"/>
    </source>
</evidence>
<dbReference type="NCBIfam" id="TIGR03177">
    <property type="entry name" value="pilus_cpaB"/>
    <property type="match status" value="1"/>
</dbReference>
<protein>
    <submittedName>
        <fullName evidence="3">Flp pilus assembly protein CpaB</fullName>
    </submittedName>
</protein>